<dbReference type="Pfam" id="PF02682">
    <property type="entry name" value="CT_C_D"/>
    <property type="match status" value="1"/>
</dbReference>
<gene>
    <name evidence="5" type="primary">pxpB</name>
    <name evidence="5" type="ORF">M6B22_01900</name>
</gene>
<evidence type="ECO:0000313" key="6">
    <source>
        <dbReference type="Proteomes" id="UP001164693"/>
    </source>
</evidence>
<name>A0ABY7JY87_9ACTN</name>
<dbReference type="InterPro" id="IPR003833">
    <property type="entry name" value="CT_C_D"/>
</dbReference>
<dbReference type="Gene3D" id="3.30.1360.40">
    <property type="match status" value="1"/>
</dbReference>
<evidence type="ECO:0000256" key="2">
    <source>
        <dbReference type="ARBA" id="ARBA00022801"/>
    </source>
</evidence>
<dbReference type="InterPro" id="IPR010016">
    <property type="entry name" value="PxpB"/>
</dbReference>
<dbReference type="PANTHER" id="PTHR34698:SF2">
    <property type="entry name" value="5-OXOPROLINASE SUBUNIT B"/>
    <property type="match status" value="1"/>
</dbReference>
<sequence>MISRPYGDRAVLLEPDDPAQLAGLRATLGAAPGVLEVVPAARTLLVSFDQARTSGAAIVEAARQAEHAPQELPEAALVELPVRYDGADLQDVAEEVGCSVPELIARHSSAEYTVDFCGFAPGFAYLSGLEPALHRPRLATPRTQVPAGSVGIAGEYTGVYPRSSPGGWRLLGRTEAALWDPSRTPPALLAPGVRVRFRPL</sequence>
<dbReference type="EC" id="3.5.2.9" evidence="5"/>
<evidence type="ECO:0000256" key="3">
    <source>
        <dbReference type="ARBA" id="ARBA00022840"/>
    </source>
</evidence>
<feature type="domain" description="Carboxyltransferase" evidence="4">
    <location>
        <begin position="1"/>
        <end position="189"/>
    </location>
</feature>
<keyword evidence="3" id="KW-0067">ATP-binding</keyword>
<evidence type="ECO:0000313" key="5">
    <source>
        <dbReference type="EMBL" id="WAX57533.1"/>
    </source>
</evidence>
<dbReference type="SMART" id="SM00796">
    <property type="entry name" value="AHS1"/>
    <property type="match status" value="1"/>
</dbReference>
<dbReference type="GO" id="GO:0017168">
    <property type="term" value="F:5-oxoprolinase (ATP-hydrolyzing) activity"/>
    <property type="evidence" value="ECO:0007669"/>
    <property type="project" value="UniProtKB-EC"/>
</dbReference>
<accession>A0ABY7JY87</accession>
<organism evidence="5 6">
    <name type="scientific">Jatrophihabitans cynanchi</name>
    <dbReference type="NCBI Taxonomy" id="2944128"/>
    <lineage>
        <taxon>Bacteria</taxon>
        <taxon>Bacillati</taxon>
        <taxon>Actinomycetota</taxon>
        <taxon>Actinomycetes</taxon>
        <taxon>Jatrophihabitantales</taxon>
        <taxon>Jatrophihabitantaceae</taxon>
        <taxon>Jatrophihabitans</taxon>
    </lineage>
</organism>
<evidence type="ECO:0000256" key="1">
    <source>
        <dbReference type="ARBA" id="ARBA00022741"/>
    </source>
</evidence>
<proteinExistence type="predicted"/>
<dbReference type="Gene3D" id="2.40.100.10">
    <property type="entry name" value="Cyclophilin-like"/>
    <property type="match status" value="1"/>
</dbReference>
<dbReference type="SUPFAM" id="SSF160467">
    <property type="entry name" value="PH0987 N-terminal domain-like"/>
    <property type="match status" value="1"/>
</dbReference>
<protein>
    <submittedName>
        <fullName evidence="5">5-oxoprolinase subunit PxpB</fullName>
        <ecNumber evidence="5">3.5.2.9</ecNumber>
    </submittedName>
</protein>
<keyword evidence="6" id="KW-1185">Reference proteome</keyword>
<keyword evidence="1" id="KW-0547">Nucleotide-binding</keyword>
<dbReference type="InterPro" id="IPR029000">
    <property type="entry name" value="Cyclophilin-like_dom_sf"/>
</dbReference>
<keyword evidence="2 5" id="KW-0378">Hydrolase</keyword>
<dbReference type="PANTHER" id="PTHR34698">
    <property type="entry name" value="5-OXOPROLINASE SUBUNIT B"/>
    <property type="match status" value="1"/>
</dbReference>
<evidence type="ECO:0000259" key="4">
    <source>
        <dbReference type="SMART" id="SM00796"/>
    </source>
</evidence>
<reference evidence="5" key="1">
    <citation type="submission" date="2022-05" db="EMBL/GenBank/DDBJ databases">
        <title>Jatrophihabitans sp. SB3-54 whole genome sequence.</title>
        <authorList>
            <person name="Suh M.K."/>
            <person name="Eom M.K."/>
            <person name="Kim J.S."/>
            <person name="Kim H.S."/>
            <person name="Do H.E."/>
            <person name="Shin Y.K."/>
            <person name="Lee J.-S."/>
        </authorList>
    </citation>
    <scope>NUCLEOTIDE SEQUENCE</scope>
    <source>
        <strain evidence="5">SB3-54</strain>
    </source>
</reference>
<dbReference type="Proteomes" id="UP001164693">
    <property type="component" value="Chromosome"/>
</dbReference>
<dbReference type="NCBIfam" id="TIGR00370">
    <property type="entry name" value="5-oxoprolinase subunit PxpB"/>
    <property type="match status" value="1"/>
</dbReference>
<dbReference type="SUPFAM" id="SSF50891">
    <property type="entry name" value="Cyclophilin-like"/>
    <property type="match status" value="1"/>
</dbReference>
<dbReference type="EMBL" id="CP097463">
    <property type="protein sequence ID" value="WAX57533.1"/>
    <property type="molecule type" value="Genomic_DNA"/>
</dbReference>